<dbReference type="InterPro" id="IPR015819">
    <property type="entry name" value="Lipid_transp_b-sht_shell"/>
</dbReference>
<accession>A0A3G5ANS5</accession>
<dbReference type="InterPro" id="IPR015255">
    <property type="entry name" value="Vitellinogen_open_b-sht"/>
</dbReference>
<dbReference type="GO" id="GO:0045735">
    <property type="term" value="F:nutrient reservoir activity"/>
    <property type="evidence" value="ECO:0007669"/>
    <property type="project" value="UniProtKB-KW"/>
</dbReference>
<dbReference type="SMART" id="SM00638">
    <property type="entry name" value="LPD_N"/>
    <property type="match status" value="1"/>
</dbReference>
<evidence type="ECO:0000256" key="3">
    <source>
        <dbReference type="ARBA" id="ARBA00023157"/>
    </source>
</evidence>
<dbReference type="PANTHER" id="PTHR23345">
    <property type="entry name" value="VITELLOGENIN-RELATED"/>
    <property type="match status" value="1"/>
</dbReference>
<dbReference type="Gene3D" id="2.30.230.10">
    <property type="entry name" value="Lipovitellin, beta-sheet shell regions, chain A"/>
    <property type="match status" value="1"/>
</dbReference>
<dbReference type="PANTHER" id="PTHR23345:SF15">
    <property type="entry name" value="VITELLOGENIN 1-RELATED"/>
    <property type="match status" value="1"/>
</dbReference>
<feature type="chain" id="PRO_5017934138" evidence="6">
    <location>
        <begin position="18"/>
        <end position="2582"/>
    </location>
</feature>
<protein>
    <submittedName>
        <fullName evidence="8">Apolipophorin</fullName>
    </submittedName>
</protein>
<organism evidence="8">
    <name type="scientific">Tetranychus truncatus</name>
    <dbReference type="NCBI Taxonomy" id="93132"/>
    <lineage>
        <taxon>Eukaryota</taxon>
        <taxon>Metazoa</taxon>
        <taxon>Ecdysozoa</taxon>
        <taxon>Arthropoda</taxon>
        <taxon>Chelicerata</taxon>
        <taxon>Arachnida</taxon>
        <taxon>Acari</taxon>
        <taxon>Acariformes</taxon>
        <taxon>Trombidiformes</taxon>
        <taxon>Prostigmata</taxon>
        <taxon>Eleutherengona</taxon>
        <taxon>Raphignathae</taxon>
        <taxon>Tetranychoidea</taxon>
        <taxon>Tetranychidae</taxon>
        <taxon>Tetranychus</taxon>
    </lineage>
</organism>
<evidence type="ECO:0000256" key="5">
    <source>
        <dbReference type="PROSITE-ProRule" id="PRU00557"/>
    </source>
</evidence>
<dbReference type="SUPFAM" id="SSF56968">
    <property type="entry name" value="Lipovitellin-phosvitin complex, beta-sheet shell regions"/>
    <property type="match status" value="2"/>
</dbReference>
<keyword evidence="4" id="KW-0325">Glycoprotein</keyword>
<dbReference type="Gene3D" id="1.25.10.20">
    <property type="entry name" value="Vitellinogen, superhelical"/>
    <property type="match status" value="1"/>
</dbReference>
<dbReference type="InterPro" id="IPR011030">
    <property type="entry name" value="Lipovitellin_superhlx_dom"/>
</dbReference>
<sequence>MDLRLIIVLCALAATRAVPQSEIVSGQCALQCKSSELNEYPTGQTHVYKYSTRTLVNSWNAVIDLKGEVLLTRLSTCDYSLELRNVAINGIPDARAWEEKLAAHPLRFSWIDGEIANVCQHPEDAEWLVNIKKAIVSSFQVVGTSGYVKKTERDILGDCSTTYQQGELANDRIVMHKIKDIASCQYHHGDKIAAVISSVLETPQKAEYQCKQTWTSKYILKSVTCGHVALTQANVMANLTMELVKTESRASTKSLESFRRSQLYASRVQRSKKSINEVTETLNKLCKAVDSQIKSNSPSAFLELAHALETLNYVEIKQTWESMVNNKLDQRCSSDRVKSMFVDALLQIRTGPALKFLVKDLSKKENVSDMKLKAAIYSLVYKPEPCSETMEAIHEFLRSERPVLQTLFGVTAAVQKYYEITGDKKQATIALELILARFNRASESEKVIYVRALSNIRFEANILLKTLEKYIESGNPELRVAAIETLELLDACNELVYGKLRRMVMSTSQPNEVRTRALKVVLRCGDEEAVSQLKSYIESHPEDKHFISYADSYLRNAMKTMNVDKQVIRQNAQLGQSQWKEPKMTASRNIEFSQRAILGKIGFNYEIDSIVDNGKEMPTWVVLNSSIALQQANQLNFELGLRQEGMDKLAVRLFDKINQIKMKDLEKIVEEVREKRDFDPLVRELTKIIEEIQRSAANSAQFSAYIKINDITLFYWNGVPSSIETRESLRRFVIENTETRKAIEASLSWMFVDYQLSKPLASGLTLRYKHEGSFIPGIKASLKSQAAAATSSKRVLDLSPNFAFAFIYGYELVLAKPVASQLTKMIVNSDVVMDGLHSLTRSGLSEVHTFVLNTKDEMDLLRLDISKITRDSNGNEIKERSFPGYNSEWCSTEYTDKIFGFALCFGGQEEVNAVMEKKNAQVVRRFFAKKTDKSLNTYELVVRMGQGEKALTFDTPNTKVNRKVAIVLGKSGDFKTMKNFAGKFWVLVDTPVKSFDFNVSAALPSENQWIVSIDTQVDRRVHSARLAMEPRSNRQYIINMMATSPLLREKLDYDLTFTAPLTFKEGNEMMAQIHSNMGNKRNRLGLIKMNRNKQEQYKVEFELNNERAEKIMHLMLDGSIRGSYPVFTGLHYSGRVEYRRTVGKMEEITLTGNYKIDTTGEAKAVTNNLEIKTSQWPQINGKLTHKMFFKQSEHLENEVELKYGRYFAEESTLNRIIIRQVSSMKTGAKNTVEVKNSLIVEHRARQFNHKVEGRVTFAPRLEVLKVEMTHSDLNRPENNHKMVIDHKTTALSEGTLNLVLSSAQESRSVKTSYAFTSSPKMNTIYKVEPKGRPVRGYHVSAALNRASGKQQANFEILSHPDNRQIAKIEADLSRERSKAAANLKVSFQERNLLTAEYDRNAHQIKSKVSVPAGSIDSMVDLKAKSFKLITKDSKDLAHELSAINARDVKSIKSTTLSGPKIMPSFEAKMDTANQHYEFNLQTRKVNVLAELKASLAEKDFKFELQCTEHGEKHSTHLKWSDKHKMLTSTHEQNQKPIYSFELRSENKNELVHKLVLKVGDEFESRIQHVYNAERRLSKIDMTANKRDLEAKINTKIALPMKRSRFGRTEMPTVDIKANLKYEGKESSLLISNDKFTKIHLQHRNRSGVPLVVDSKIESDKWAVVGHVDQLKWNIVVIPRESKKSVEVSVEGYGADIKFNLGLEQESSQWKATAQSKLIVKGDKKIDGQIEGTFAKTLIAGPHRIVIKNFNQDVKMTYELVNDKLEITFGANDNGQKLIAANFNGDKFQRGRVFNVNGKLELTSEKYEALRKTAYEVKYNRDGRRVDMELEKKGSNPMNLKVSAEIAREGAKVNAEMAGRTASGKQRKLAIDYTRLNKIDFSAKLYEMSKVDSEFSVSLPLVRLAEFIGNEASFYLRSKSLDSEASFKLQAPSKTSVTGLTNLKFQGKQWFQYTLAINDGSSVQFFGLEKVNNKLENPIAILNELYFKGKPIFFHHLLISDDLISLKTESPNLFKVNQALTLLENPEIFGKYCWDTKCSKMNSKLILGPKGLIQMNIEGPNSDKQRYDVSLKWNQEQGKEYGSVLVATSGRQYGYEMSRMVKNARNAVYESRITLPKRIVTLTATKDEKSSSEDRYQGEWSLVIRPKENADALKITLDRSIKRSSNNLKADHVISFEHKTLAKPIKFISSVNLLKSDVPKYNIWGIKSADVKMGLNLNGEENHDLNTAIYMEKASDKMNYNWRIWEKEEKIDFGCKGVFRSSGSLKAKDLQTLRDCDCHWVNRNGERKEFKREQAFNMHDLISLERGLPRITFHDNIRHPLGSYFYNGTFHFFDAIKDATIDFGFNDGSRYKLQAKMDATKPEKCVELTLFEANNAEEKYGLRTCLNLKARSDKSVFLFEIFTFGNQVSMTEGERKVDFSIRRMKDYVNDYLVRMTWDTNSMAQATYQAVDLLERATNERNAIIKERDSELKAKMEYIRSSIGDRIGKAKKHLNRELNEITTEMKPETEMISKMLTKVTRTRRATITPIKRRNVDLSSEMTYEWRSYDLENGSIEVIFRNVEAEKVPLFLYKLLLKNSMIGLI</sequence>
<dbReference type="InterPro" id="IPR015816">
    <property type="entry name" value="Vitellinogen_b-sht_N"/>
</dbReference>
<reference evidence="8" key="1">
    <citation type="submission" date="2018-09" db="EMBL/GenBank/DDBJ databases">
        <title>Comparative analyses of salivary proteins from the facultative symbiont-infected and uninfected Tetranychus truncatus.</title>
        <authorList>
            <person name="Zhu Y.-X."/>
            <person name="Huang H.-J."/>
            <person name="Hong X.-Y."/>
        </authorList>
    </citation>
    <scope>NUCLEOTIDE SEQUENCE</scope>
</reference>
<dbReference type="Pfam" id="PF09172">
    <property type="entry name" value="Vit_open_b-sht"/>
    <property type="match status" value="1"/>
</dbReference>
<evidence type="ECO:0000259" key="7">
    <source>
        <dbReference type="PROSITE" id="PS51211"/>
    </source>
</evidence>
<dbReference type="SUPFAM" id="SSF48431">
    <property type="entry name" value="Lipovitellin-phosvitin complex, superhelical domain"/>
    <property type="match status" value="1"/>
</dbReference>
<keyword evidence="2" id="KW-0758">Storage protein</keyword>
<keyword evidence="1 6" id="KW-0732">Signal</keyword>
<keyword evidence="3" id="KW-1015">Disulfide bond</keyword>
<dbReference type="Pfam" id="PF01347">
    <property type="entry name" value="Vitellogenin_N"/>
    <property type="match status" value="1"/>
</dbReference>
<dbReference type="EMBL" id="MH990443">
    <property type="protein sequence ID" value="AYV88990.1"/>
    <property type="molecule type" value="mRNA"/>
</dbReference>
<name>A0A3G5ANS5_9ACAR</name>
<evidence type="ECO:0000256" key="1">
    <source>
        <dbReference type="ARBA" id="ARBA00022729"/>
    </source>
</evidence>
<evidence type="ECO:0000313" key="8">
    <source>
        <dbReference type="EMBL" id="AYV88990.1"/>
    </source>
</evidence>
<evidence type="ECO:0000256" key="4">
    <source>
        <dbReference type="ARBA" id="ARBA00023180"/>
    </source>
</evidence>
<evidence type="ECO:0000256" key="6">
    <source>
        <dbReference type="SAM" id="SignalP"/>
    </source>
</evidence>
<dbReference type="InterPro" id="IPR050733">
    <property type="entry name" value="Vitellogenin/Apolipophorin"/>
</dbReference>
<dbReference type="InterPro" id="IPR001747">
    <property type="entry name" value="Vitellogenin_N"/>
</dbReference>
<dbReference type="SMART" id="SM01169">
    <property type="entry name" value="DUF1943"/>
    <property type="match status" value="1"/>
</dbReference>
<proteinExistence type="evidence at transcript level"/>
<evidence type="ECO:0000256" key="2">
    <source>
        <dbReference type="ARBA" id="ARBA00022761"/>
    </source>
</evidence>
<comment type="caution">
    <text evidence="5">Lacks conserved residue(s) required for the propagation of feature annotation.</text>
</comment>
<feature type="domain" description="Vitellogenin" evidence="7">
    <location>
        <begin position="56"/>
        <end position="621"/>
    </location>
</feature>
<feature type="signal peptide" evidence="6">
    <location>
        <begin position="1"/>
        <end position="17"/>
    </location>
</feature>
<dbReference type="PROSITE" id="PS51211">
    <property type="entry name" value="VITELLOGENIN"/>
    <property type="match status" value="1"/>
</dbReference>
<dbReference type="GO" id="GO:0005319">
    <property type="term" value="F:lipid transporter activity"/>
    <property type="evidence" value="ECO:0007669"/>
    <property type="project" value="InterPro"/>
</dbReference>